<organism evidence="1">
    <name type="scientific">termite gut metagenome</name>
    <dbReference type="NCBI Taxonomy" id="433724"/>
    <lineage>
        <taxon>unclassified sequences</taxon>
        <taxon>metagenomes</taxon>
        <taxon>organismal metagenomes</taxon>
    </lineage>
</organism>
<reference evidence="1" key="1">
    <citation type="submission" date="2019-03" db="EMBL/GenBank/DDBJ databases">
        <title>Single cell metagenomics reveals metabolic interactions within the superorganism composed of flagellate Streblomastix strix and complex community of Bacteroidetes bacteria on its surface.</title>
        <authorList>
            <person name="Treitli S.C."/>
            <person name="Kolisko M."/>
            <person name="Husnik F."/>
            <person name="Keeling P."/>
            <person name="Hampl V."/>
        </authorList>
    </citation>
    <scope>NUCLEOTIDE SEQUENCE</scope>
    <source>
        <strain evidence="1">STM</strain>
    </source>
</reference>
<sequence>MKKILNFKTLALTALLFGAFGCQQDEYEIDYLVDYVYVGQVQDHFTGEAISKEVTITYDGLKTPIKAETDGTFLIPNLKPGSHEFRFSAEGYTTALHKATVIIDNYGQVTSPKKGAHSNQLQTIDFPMSLYPSVAELVGYVYHAEDINGITTPYEGAKVVFEASAEYDFVEKQYEATTDAEGYYRITNLPKGISDGRATLKAYSGDKLLGSPIRTLFNGMESPALISTTQEITSYYITEGKGAGIGDPILLLSVLSTNFVDKTLARGTKLYVTFNKPVSKDEIIIELSINDRDTWQVQNTVTPKETDNKTLVIDLAATIPASTLLYVRISEKDNSPFYTSGSFSIK</sequence>
<proteinExistence type="predicted"/>
<name>A0A5J4R0X3_9ZZZZ</name>
<dbReference type="InterPro" id="IPR013784">
    <property type="entry name" value="Carb-bd-like_fold"/>
</dbReference>
<dbReference type="Gene3D" id="2.60.40.1120">
    <property type="entry name" value="Carboxypeptidase-like, regulatory domain"/>
    <property type="match status" value="1"/>
</dbReference>
<dbReference type="GO" id="GO:0030246">
    <property type="term" value="F:carbohydrate binding"/>
    <property type="evidence" value="ECO:0007669"/>
    <property type="project" value="InterPro"/>
</dbReference>
<gene>
    <name evidence="1" type="ORF">EZS27_023299</name>
</gene>
<dbReference type="PROSITE" id="PS51257">
    <property type="entry name" value="PROKAR_LIPOPROTEIN"/>
    <property type="match status" value="1"/>
</dbReference>
<dbReference type="AlphaFoldDB" id="A0A5J4R0X3"/>
<accession>A0A5J4R0X3</accession>
<dbReference type="EMBL" id="SNRY01001938">
    <property type="protein sequence ID" value="KAA6327737.1"/>
    <property type="molecule type" value="Genomic_DNA"/>
</dbReference>
<dbReference type="SUPFAM" id="SSF49452">
    <property type="entry name" value="Starch-binding domain-like"/>
    <property type="match status" value="1"/>
</dbReference>
<comment type="caution">
    <text evidence="1">The sequence shown here is derived from an EMBL/GenBank/DDBJ whole genome shotgun (WGS) entry which is preliminary data.</text>
</comment>
<protein>
    <submittedName>
        <fullName evidence="1">Uncharacterized protein</fullName>
    </submittedName>
</protein>
<dbReference type="SUPFAM" id="SSF117074">
    <property type="entry name" value="Hypothetical protein PA1324"/>
    <property type="match status" value="1"/>
</dbReference>
<evidence type="ECO:0000313" key="1">
    <source>
        <dbReference type="EMBL" id="KAA6327737.1"/>
    </source>
</evidence>